<gene>
    <name evidence="2" type="ORF">FSO04_22390</name>
    <name evidence="1" type="ORF">FSO04_43530</name>
</gene>
<evidence type="ECO:0000313" key="3">
    <source>
        <dbReference type="Proteomes" id="UP000463700"/>
    </source>
</evidence>
<comment type="caution">
    <text evidence="1">The sequence shown here is derived from an EMBL/GenBank/DDBJ whole genome shotgun (WGS) entry which is preliminary data.</text>
</comment>
<dbReference type="SUPFAM" id="SSF56935">
    <property type="entry name" value="Porins"/>
    <property type="match status" value="1"/>
</dbReference>
<dbReference type="EMBL" id="VOSW01000042">
    <property type="protein sequence ID" value="KAE8757792.1"/>
    <property type="molecule type" value="Genomic_DNA"/>
</dbReference>
<proteinExistence type="predicted"/>
<evidence type="ECO:0000313" key="2">
    <source>
        <dbReference type="EMBL" id="KAE8757792.1"/>
    </source>
</evidence>
<evidence type="ECO:0000313" key="1">
    <source>
        <dbReference type="EMBL" id="KAE8753722.1"/>
    </source>
</evidence>
<reference evidence="1 3" key="1">
    <citation type="journal article" date="2020" name="Int. J. Syst. Evol. Microbiol.">
        <title>Paraburkholderia madseniana sp. nov., a phenolic acid-degrading bacterium isolated from acidic forest soil.</title>
        <authorList>
            <person name="Wilhelm R.C."/>
            <person name="Murphy S.J.L."/>
            <person name="Feriancek N.M."/>
            <person name="Karasz D.C."/>
            <person name="DeRito C.M."/>
            <person name="Newman J.D."/>
            <person name="Buckley D.H."/>
        </authorList>
    </citation>
    <scope>NUCLEOTIDE SEQUENCE [LARGE SCALE GENOMIC DNA]</scope>
    <source>
        <strain evidence="1 3">RP11</strain>
    </source>
</reference>
<feature type="non-terminal residue" evidence="1">
    <location>
        <position position="1"/>
    </location>
</feature>
<dbReference type="Gene3D" id="2.40.160.10">
    <property type="entry name" value="Porin"/>
    <property type="match status" value="1"/>
</dbReference>
<dbReference type="Proteomes" id="UP000463700">
    <property type="component" value="Unassembled WGS sequence"/>
</dbReference>
<name>A0A6N6VZ13_9BURK</name>
<accession>A0A6N6VZ13</accession>
<protein>
    <submittedName>
        <fullName evidence="1">Porin</fullName>
    </submittedName>
</protein>
<organism evidence="1 3">
    <name type="scientific">Paraburkholderia madseniana</name>
    <dbReference type="NCBI Taxonomy" id="2599607"/>
    <lineage>
        <taxon>Bacteria</taxon>
        <taxon>Pseudomonadati</taxon>
        <taxon>Pseudomonadota</taxon>
        <taxon>Betaproteobacteria</taxon>
        <taxon>Burkholderiales</taxon>
        <taxon>Burkholderiaceae</taxon>
        <taxon>Paraburkholderia</taxon>
    </lineage>
</organism>
<dbReference type="InterPro" id="IPR023614">
    <property type="entry name" value="Porin_dom_sf"/>
</dbReference>
<dbReference type="EMBL" id="VOSW01000175">
    <property type="protein sequence ID" value="KAE8753722.1"/>
    <property type="molecule type" value="Genomic_DNA"/>
</dbReference>
<dbReference type="AlphaFoldDB" id="A0A6N6VZ13"/>
<sequence length="64" mass="6723">QYYSLSKRTGLYALEAYQRAGGQTIGTNGKSIINATADIGDGQNSAPSSSRSQFAAGVGIIHRF</sequence>